<gene>
    <name evidence="1" type="ORF">Tsumi_13840</name>
</gene>
<dbReference type="RefSeq" id="WP_411916035.1">
    <property type="nucleotide sequence ID" value="NZ_BAAFSF010000004.1"/>
</dbReference>
<dbReference type="EMBL" id="BAAFSF010000004">
    <property type="protein sequence ID" value="GAB1252278.1"/>
    <property type="molecule type" value="Genomic_DNA"/>
</dbReference>
<protein>
    <submittedName>
        <fullName evidence="1">DUF4270 domain-containing protein</fullName>
    </submittedName>
</protein>
<dbReference type="InterPro" id="IPR025366">
    <property type="entry name" value="DUF4270"/>
</dbReference>
<comment type="caution">
    <text evidence="1">The sequence shown here is derived from an EMBL/GenBank/DDBJ whole genome shotgun (WGS) entry which is preliminary data.</text>
</comment>
<dbReference type="Proteomes" id="UP001628220">
    <property type="component" value="Unassembled WGS sequence"/>
</dbReference>
<sequence length="472" mass="52602">MNPIVNSRTSSFFRQLLTGVALVCALVSFLGCNEEPSKVGGSIMPGEDALFPRADTLHLDAHSIRIDSVYDRSTYALLGELSDPLYGNLRASYISRFQNAYHYKTEFEPIGGNIDSTFVEISYSNWVGDSTVWSKVTAYEIKQTLPDSRYSGDLQNYLKDAEYIGSHTYQAGNKEGKHKLRIPVNNELGKRIYKASKEHPEYFTSQQAFEENLLRGIYVHATTGNGCMLSIYSTAVVLSYRYEKRDTTKTGADTTLIVTAEESFVNTKQLYLHRQFETDNSGRLLTPNPDYAYITSPQGLALSLTLSAEELSRTFLDNNKKLTRLINEAPLSLHIDPPDIAGSVIQPATYLLLVPVDSLNNFFEMGETERSKSDIAYLSSAYNITSRVYEFKNISRLIHEHIRKHIQTAEDGTQSIDTPLELVALPVSRETMGGNAGVTATISNFIYPSGARVRLKNGKIALGIVSTAYIKD</sequence>
<name>A0ABQ0E3J2_9PORP</name>
<accession>A0ABQ0E3J2</accession>
<reference evidence="1 2" key="1">
    <citation type="journal article" date="2025" name="Int. J. Syst. Evol. Microbiol.">
        <title>Desulfovibrio falkowii sp. nov., Porphyromonas miyakawae sp. nov., Mediterraneibacter flintii sp. nov. and Owariibacterium komagatae gen. nov., sp. nov., isolated from human faeces.</title>
        <authorList>
            <person name="Hamaguchi T."/>
            <person name="Ohara M."/>
            <person name="Hisatomi A."/>
            <person name="Sekiguchi K."/>
            <person name="Takeda J.I."/>
            <person name="Ueyama J."/>
            <person name="Ito M."/>
            <person name="Nishiwaki H."/>
            <person name="Ogi T."/>
            <person name="Hirayama M."/>
            <person name="Ohkuma M."/>
            <person name="Sakamoto M."/>
            <person name="Ohno K."/>
        </authorList>
    </citation>
    <scope>NUCLEOTIDE SEQUENCE [LARGE SCALE GENOMIC DNA]</scope>
    <source>
        <strain evidence="1 2">13CB11C</strain>
    </source>
</reference>
<dbReference type="Pfam" id="PF14092">
    <property type="entry name" value="DUF4270"/>
    <property type="match status" value="1"/>
</dbReference>
<evidence type="ECO:0000313" key="2">
    <source>
        <dbReference type="Proteomes" id="UP001628220"/>
    </source>
</evidence>
<keyword evidence="2" id="KW-1185">Reference proteome</keyword>
<evidence type="ECO:0000313" key="1">
    <source>
        <dbReference type="EMBL" id="GAB1252278.1"/>
    </source>
</evidence>
<organism evidence="1 2">
    <name type="scientific">Porphyromonas miyakawae</name>
    <dbReference type="NCBI Taxonomy" id="3137470"/>
    <lineage>
        <taxon>Bacteria</taxon>
        <taxon>Pseudomonadati</taxon>
        <taxon>Bacteroidota</taxon>
        <taxon>Bacteroidia</taxon>
        <taxon>Bacteroidales</taxon>
        <taxon>Porphyromonadaceae</taxon>
        <taxon>Porphyromonas</taxon>
    </lineage>
</organism>
<proteinExistence type="predicted"/>